<name>A0ACC0XVH1_9ROSI</name>
<sequence>MLPIIPVIRIGSWTVEPFTMLQLI</sequence>
<evidence type="ECO:0000313" key="1">
    <source>
        <dbReference type="EMBL" id="KAJ0024273.1"/>
    </source>
</evidence>
<comment type="caution">
    <text evidence="1">The sequence shown here is derived from an EMBL/GenBank/DDBJ whole genome shotgun (WGS) entry which is preliminary data.</text>
</comment>
<keyword evidence="2" id="KW-1185">Reference proteome</keyword>
<dbReference type="Proteomes" id="UP001163603">
    <property type="component" value="Chromosome 10"/>
</dbReference>
<organism evidence="1 2">
    <name type="scientific">Pistacia integerrima</name>
    <dbReference type="NCBI Taxonomy" id="434235"/>
    <lineage>
        <taxon>Eukaryota</taxon>
        <taxon>Viridiplantae</taxon>
        <taxon>Streptophyta</taxon>
        <taxon>Embryophyta</taxon>
        <taxon>Tracheophyta</taxon>
        <taxon>Spermatophyta</taxon>
        <taxon>Magnoliopsida</taxon>
        <taxon>eudicotyledons</taxon>
        <taxon>Gunneridae</taxon>
        <taxon>Pentapetalae</taxon>
        <taxon>rosids</taxon>
        <taxon>malvids</taxon>
        <taxon>Sapindales</taxon>
        <taxon>Anacardiaceae</taxon>
        <taxon>Pistacia</taxon>
    </lineage>
</organism>
<gene>
    <name evidence="1" type="ORF">Pint_07575</name>
</gene>
<evidence type="ECO:0000313" key="2">
    <source>
        <dbReference type="Proteomes" id="UP001163603"/>
    </source>
</evidence>
<proteinExistence type="predicted"/>
<protein>
    <submittedName>
        <fullName evidence="1">Uncharacterized protein</fullName>
    </submittedName>
</protein>
<accession>A0ACC0XVH1</accession>
<dbReference type="EMBL" id="CM047745">
    <property type="protein sequence ID" value="KAJ0024273.1"/>
    <property type="molecule type" value="Genomic_DNA"/>
</dbReference>
<reference evidence="2" key="1">
    <citation type="journal article" date="2023" name="G3 (Bethesda)">
        <title>Genome assembly and association tests identify interacting loci associated with vigor, precocity, and sex in interspecific pistachio rootstocks.</title>
        <authorList>
            <person name="Palmer W."/>
            <person name="Jacygrad E."/>
            <person name="Sagayaradj S."/>
            <person name="Cavanaugh K."/>
            <person name="Han R."/>
            <person name="Bertier L."/>
            <person name="Beede B."/>
            <person name="Kafkas S."/>
            <person name="Golino D."/>
            <person name="Preece J."/>
            <person name="Michelmore R."/>
        </authorList>
    </citation>
    <scope>NUCLEOTIDE SEQUENCE [LARGE SCALE GENOMIC DNA]</scope>
</reference>